<proteinExistence type="inferred from homology"/>
<name>A0A6I9TTR6_SESIN</name>
<protein>
    <recommendedName>
        <fullName evidence="1">Vacuolar fusion protein MON1 homolog</fullName>
    </recommendedName>
</protein>
<comment type="function">
    <text evidence="1">Plays an important role in membrane trafficking through the secretory apparatus.</text>
</comment>
<dbReference type="InParanoid" id="A0A6I9TTR6"/>
<dbReference type="PANTHER" id="PTHR13027:SF7">
    <property type="entry name" value="VACUOLAR FUSION PROTEIN MON1 HOMOLOG"/>
    <property type="match status" value="1"/>
</dbReference>
<keyword evidence="6" id="KW-1185">Reference proteome</keyword>
<dbReference type="OrthoDB" id="272411at2759"/>
<dbReference type="InterPro" id="IPR004353">
    <property type="entry name" value="Mon1"/>
</dbReference>
<feature type="compositionally biased region" description="Basic and acidic residues" evidence="2">
    <location>
        <begin position="182"/>
        <end position="194"/>
    </location>
</feature>
<feature type="compositionally biased region" description="Pro residues" evidence="2">
    <location>
        <begin position="24"/>
        <end position="34"/>
    </location>
</feature>
<evidence type="ECO:0000256" key="1">
    <source>
        <dbReference type="RuleBase" id="RU367048"/>
    </source>
</evidence>
<feature type="compositionally biased region" description="Low complexity" evidence="2">
    <location>
        <begin position="1"/>
        <end position="14"/>
    </location>
</feature>
<evidence type="ECO:0000313" key="6">
    <source>
        <dbReference type="Proteomes" id="UP000504604"/>
    </source>
</evidence>
<dbReference type="Pfam" id="PF19038">
    <property type="entry name" value="Fuz_longin_3"/>
    <property type="match status" value="1"/>
</dbReference>
<dbReference type="Gramene" id="SIN_1024561.t">
    <property type="protein sequence ID" value="SIN_1024561.t"/>
    <property type="gene ID" value="SIN_1024561"/>
</dbReference>
<feature type="compositionally biased region" description="Acidic residues" evidence="2">
    <location>
        <begin position="92"/>
        <end position="103"/>
    </location>
</feature>
<feature type="domain" description="FUZ/MON1/HPS1 third Longin" evidence="5">
    <location>
        <begin position="527"/>
        <end position="626"/>
    </location>
</feature>
<dbReference type="InterPro" id="IPR043972">
    <property type="entry name" value="FUZ/MON1/HPS1_longin_1"/>
</dbReference>
<comment type="similarity">
    <text evidence="1">Belongs to the MON1/SAND family.</text>
</comment>
<dbReference type="InterPro" id="IPR043971">
    <property type="entry name" value="FUZ/MON1/HPS1_longin_2"/>
</dbReference>
<dbReference type="PRINTS" id="PR01546">
    <property type="entry name" value="YEAST73DUF"/>
</dbReference>
<feature type="region of interest" description="Disordered" evidence="2">
    <location>
        <begin position="137"/>
        <end position="198"/>
    </location>
</feature>
<reference evidence="7" key="1">
    <citation type="submission" date="2025-08" db="UniProtKB">
        <authorList>
            <consortium name="RefSeq"/>
        </authorList>
    </citation>
    <scope>IDENTIFICATION</scope>
</reference>
<dbReference type="Proteomes" id="UP000504604">
    <property type="component" value="Linkage group LG9"/>
</dbReference>
<dbReference type="KEGG" id="sind:105170295"/>
<dbReference type="Pfam" id="PF19036">
    <property type="entry name" value="Fuz_longin_1"/>
    <property type="match status" value="1"/>
</dbReference>
<dbReference type="RefSeq" id="XP_011089295.1">
    <property type="nucleotide sequence ID" value="XM_011090993.2"/>
</dbReference>
<organism evidence="6 7">
    <name type="scientific">Sesamum indicum</name>
    <name type="common">Oriental sesame</name>
    <name type="synonym">Sesamum orientale</name>
    <dbReference type="NCBI Taxonomy" id="4182"/>
    <lineage>
        <taxon>Eukaryota</taxon>
        <taxon>Viridiplantae</taxon>
        <taxon>Streptophyta</taxon>
        <taxon>Embryophyta</taxon>
        <taxon>Tracheophyta</taxon>
        <taxon>Spermatophyta</taxon>
        <taxon>Magnoliopsida</taxon>
        <taxon>eudicotyledons</taxon>
        <taxon>Gunneridae</taxon>
        <taxon>Pentapetalae</taxon>
        <taxon>asterids</taxon>
        <taxon>lamiids</taxon>
        <taxon>Lamiales</taxon>
        <taxon>Pedaliaceae</taxon>
        <taxon>Sesamum</taxon>
    </lineage>
</organism>
<dbReference type="PANTHER" id="PTHR13027">
    <property type="entry name" value="SAND PROTEIN-RELATED"/>
    <property type="match status" value="1"/>
</dbReference>
<dbReference type="FunCoup" id="A0A6I9TTR6">
    <property type="interactions" value="4073"/>
</dbReference>
<dbReference type="GO" id="GO:0006623">
    <property type="term" value="P:protein targeting to vacuole"/>
    <property type="evidence" value="ECO:0007669"/>
    <property type="project" value="UniProtKB-UniRule"/>
</dbReference>
<feature type="domain" description="FUZ/MON1/HPS1 first Longin" evidence="3">
    <location>
        <begin position="206"/>
        <end position="327"/>
    </location>
</feature>
<dbReference type="GO" id="GO:0016192">
    <property type="term" value="P:vesicle-mediated transport"/>
    <property type="evidence" value="ECO:0007669"/>
    <property type="project" value="InterPro"/>
</dbReference>
<evidence type="ECO:0000259" key="4">
    <source>
        <dbReference type="Pfam" id="PF19037"/>
    </source>
</evidence>
<evidence type="ECO:0000259" key="5">
    <source>
        <dbReference type="Pfam" id="PF19038"/>
    </source>
</evidence>
<feature type="region of interest" description="Disordered" evidence="2">
    <location>
        <begin position="1"/>
        <end position="117"/>
    </location>
</feature>
<gene>
    <name evidence="7" type="primary">LOC105170295</name>
</gene>
<feature type="compositionally biased region" description="Acidic residues" evidence="2">
    <location>
        <begin position="65"/>
        <end position="77"/>
    </location>
</feature>
<sequence>MPSNSNSSPSSSSSDNDDRNPNSNPDPSPNPKPNVKPVSIDQSLDAIENQLASISMSSRSPTATVDDEEEVGEEEGQPVEQLKITNGSLSEEIGEEGVTDSIEDEHIASSSMAESSGVIKESPPFVWRNNLEAHEVERPLSPSSSGYAGEMGSTSGGDEIIDDDEDGNEIREVGNDGVLGSHEQRISGKRHRDEDDASVSWRKRKKHFFILSHSGKPIYSRYGDEHKLAGFSATLQAIISFVENGRDRVKLVRAGKHQVVFLVKGPIYLVCISCTEEPYESLRGQLELLYGQMILILTKSVNRCFEKNPKFDMTSLLGGTDAVFSSLIHSFSWNPATFLHAYSCLPLAYATRQAAGAILHDIAGSGILFALLMCKHKVISLVGAQKASLHPDDILLLSNFIMSSESFRTSESFSPICLPRFNPMAFLYAYVHYFDMDTYLVLLTTSSDAFYHLKDSRIRIESVLLKSNVLSEVQRSLVDGGMHIEDLPVDPISRAGTVSSHLGQPRAATDFPGRLGDAFVGIGGPAGLWHFIYRSISLDQYVSSEFSSPINSLKQQKRLYRAYQRLYASMHDGNGPHKTQFRRDENYVLLCWVTQDFELYAAFDPLADKALAIKVCNRVCQWVKDVENEIFLLGASPFSW</sequence>
<dbReference type="AlphaFoldDB" id="A0A6I9TTR6"/>
<evidence type="ECO:0000313" key="7">
    <source>
        <dbReference type="RefSeq" id="XP_011089295.1"/>
    </source>
</evidence>
<dbReference type="InterPro" id="IPR043970">
    <property type="entry name" value="FUZ/MON1/HPS1_longin_3"/>
</dbReference>
<feature type="compositionally biased region" description="Polar residues" evidence="2">
    <location>
        <begin position="50"/>
        <end position="63"/>
    </location>
</feature>
<dbReference type="Pfam" id="PF19037">
    <property type="entry name" value="Fuz_longin_2"/>
    <property type="match status" value="1"/>
</dbReference>
<accession>A0A6I9TTR6</accession>
<dbReference type="GeneID" id="105170295"/>
<evidence type="ECO:0000256" key="2">
    <source>
        <dbReference type="SAM" id="MobiDB-lite"/>
    </source>
</evidence>
<feature type="domain" description="FUZ/MON1/HPS1 second Longin" evidence="4">
    <location>
        <begin position="367"/>
        <end position="458"/>
    </location>
</feature>
<evidence type="ECO:0000259" key="3">
    <source>
        <dbReference type="Pfam" id="PF19036"/>
    </source>
</evidence>